<dbReference type="GO" id="GO:0005886">
    <property type="term" value="C:plasma membrane"/>
    <property type="evidence" value="ECO:0007669"/>
    <property type="project" value="UniProtKB-SubCell"/>
</dbReference>
<reference evidence="10" key="1">
    <citation type="submission" date="2016-11" db="EMBL/GenBank/DDBJ databases">
        <authorList>
            <person name="Varghese N."/>
            <person name="Submissions S."/>
        </authorList>
    </citation>
    <scope>NUCLEOTIDE SEQUENCE [LARGE SCALE GENOMIC DNA]</scope>
    <source>
        <strain evidence="10">DSM 2635</strain>
    </source>
</reference>
<dbReference type="SUPFAM" id="SSF82861">
    <property type="entry name" value="Mechanosensitive channel protein MscS (YggB), transmembrane region"/>
    <property type="match status" value="1"/>
</dbReference>
<dbReference type="Gene3D" id="2.30.30.60">
    <property type="match status" value="1"/>
</dbReference>
<dbReference type="Proteomes" id="UP000243255">
    <property type="component" value="Unassembled WGS sequence"/>
</dbReference>
<protein>
    <submittedName>
        <fullName evidence="9">Small conductance mechanosensitive channel</fullName>
    </submittedName>
</protein>
<keyword evidence="4 7" id="KW-0812">Transmembrane</keyword>
<evidence type="ECO:0000256" key="5">
    <source>
        <dbReference type="ARBA" id="ARBA00022989"/>
    </source>
</evidence>
<evidence type="ECO:0000313" key="10">
    <source>
        <dbReference type="Proteomes" id="UP000243255"/>
    </source>
</evidence>
<dbReference type="GO" id="GO:0008381">
    <property type="term" value="F:mechanosensitive monoatomic ion channel activity"/>
    <property type="evidence" value="ECO:0007669"/>
    <property type="project" value="InterPro"/>
</dbReference>
<dbReference type="OrthoDB" id="9809206at2"/>
<feature type="transmembrane region" description="Helical" evidence="7">
    <location>
        <begin position="6"/>
        <end position="23"/>
    </location>
</feature>
<dbReference type="Gene3D" id="1.10.287.1260">
    <property type="match status" value="1"/>
</dbReference>
<keyword evidence="3" id="KW-1003">Cell membrane</keyword>
<evidence type="ECO:0000256" key="7">
    <source>
        <dbReference type="SAM" id="Phobius"/>
    </source>
</evidence>
<dbReference type="Gene3D" id="3.30.70.100">
    <property type="match status" value="1"/>
</dbReference>
<accession>A0A1M5RE53</accession>
<dbReference type="InterPro" id="IPR011014">
    <property type="entry name" value="MscS_channel_TM-2"/>
</dbReference>
<keyword evidence="6 7" id="KW-0472">Membrane</keyword>
<evidence type="ECO:0000256" key="4">
    <source>
        <dbReference type="ARBA" id="ARBA00022692"/>
    </source>
</evidence>
<keyword evidence="10" id="KW-1185">Reference proteome</keyword>
<dbReference type="Pfam" id="PF00924">
    <property type="entry name" value="MS_channel_2nd"/>
    <property type="match status" value="1"/>
</dbReference>
<keyword evidence="5 7" id="KW-1133">Transmembrane helix</keyword>
<evidence type="ECO:0000256" key="1">
    <source>
        <dbReference type="ARBA" id="ARBA00004651"/>
    </source>
</evidence>
<evidence type="ECO:0000256" key="6">
    <source>
        <dbReference type="ARBA" id="ARBA00023136"/>
    </source>
</evidence>
<evidence type="ECO:0000313" key="9">
    <source>
        <dbReference type="EMBL" id="SHH24544.1"/>
    </source>
</evidence>
<proteinExistence type="inferred from homology"/>
<dbReference type="PANTHER" id="PTHR30460:SF1">
    <property type="entry name" value="MECHANOSENSITIVE ION CHANNEL"/>
    <property type="match status" value="1"/>
</dbReference>
<feature type="domain" description="Mechanosensitive ion channel MscS" evidence="8">
    <location>
        <begin position="97"/>
        <end position="162"/>
    </location>
</feature>
<evidence type="ECO:0000259" key="8">
    <source>
        <dbReference type="Pfam" id="PF00924"/>
    </source>
</evidence>
<dbReference type="STRING" id="1121321.SAMN04488530_12924"/>
<dbReference type="PANTHER" id="PTHR30460">
    <property type="entry name" value="MODERATE CONDUCTANCE MECHANOSENSITIVE CHANNEL YBIO"/>
    <property type="match status" value="1"/>
</dbReference>
<feature type="transmembrane region" description="Helical" evidence="7">
    <location>
        <begin position="76"/>
        <end position="98"/>
    </location>
</feature>
<feature type="transmembrane region" description="Helical" evidence="7">
    <location>
        <begin position="44"/>
        <end position="64"/>
    </location>
</feature>
<dbReference type="InterPro" id="IPR010920">
    <property type="entry name" value="LSM_dom_sf"/>
</dbReference>
<dbReference type="SUPFAM" id="SSF50182">
    <property type="entry name" value="Sm-like ribonucleoproteins"/>
    <property type="match status" value="1"/>
</dbReference>
<comment type="subcellular location">
    <subcellularLocation>
        <location evidence="1">Cell membrane</location>
        <topology evidence="1">Multi-pass membrane protein</topology>
    </subcellularLocation>
</comment>
<dbReference type="InterPro" id="IPR006685">
    <property type="entry name" value="MscS_channel_2nd"/>
</dbReference>
<dbReference type="RefSeq" id="WP_073126961.1">
    <property type="nucleotide sequence ID" value="NZ_BAABCH010000087.1"/>
</dbReference>
<sequence length="281" mass="32041">MLLRKIIKSIIIIVCSYALLKLIHYILNKIFKFKRFDVRYKNTLCSILLSISYYIIFTATLILILREFGILDTARFSTLVTGASIVGLLAGIAAQSILKDIFNGFFIIFEKQIQVGDFVLINEKFRGTVDEIGIRSTSLRDWDLKRVTLPNGSINSVRNYSKDKMRVVVHVRVCYEENPMKVMESLEEVCSIMNETYSKYLIKSSHGENYSPFKVYGITDIYENSVGAQYTITGVVASHKYFHALKDAKLQILIVFNKNGIKIAYPTHINILQSGDCSKDD</sequence>
<organism evidence="9 10">
    <name type="scientific">Asaccharospora irregularis DSM 2635</name>
    <dbReference type="NCBI Taxonomy" id="1121321"/>
    <lineage>
        <taxon>Bacteria</taxon>
        <taxon>Bacillati</taxon>
        <taxon>Bacillota</taxon>
        <taxon>Clostridia</taxon>
        <taxon>Peptostreptococcales</taxon>
        <taxon>Peptostreptococcaceae</taxon>
        <taxon>Asaccharospora</taxon>
    </lineage>
</organism>
<dbReference type="EMBL" id="FQWX01000029">
    <property type="protein sequence ID" value="SHH24544.1"/>
    <property type="molecule type" value="Genomic_DNA"/>
</dbReference>
<name>A0A1M5RE53_9FIRM</name>
<comment type="similarity">
    <text evidence="2">Belongs to the MscS (TC 1.A.23) family.</text>
</comment>
<evidence type="ECO:0000256" key="2">
    <source>
        <dbReference type="ARBA" id="ARBA00008017"/>
    </source>
</evidence>
<gene>
    <name evidence="9" type="ORF">SAMN04488530_12924</name>
</gene>
<dbReference type="InterPro" id="IPR023408">
    <property type="entry name" value="MscS_beta-dom_sf"/>
</dbReference>
<evidence type="ECO:0000256" key="3">
    <source>
        <dbReference type="ARBA" id="ARBA00022475"/>
    </source>
</evidence>
<dbReference type="AlphaFoldDB" id="A0A1M5RE53"/>
<dbReference type="InterPro" id="IPR011066">
    <property type="entry name" value="MscS_channel_C_sf"/>
</dbReference>
<dbReference type="InterPro" id="IPR045276">
    <property type="entry name" value="YbiO_bact"/>
</dbReference>
<dbReference type="SUPFAM" id="SSF82689">
    <property type="entry name" value="Mechanosensitive channel protein MscS (YggB), C-terminal domain"/>
    <property type="match status" value="1"/>
</dbReference>